<name>A0AAN6QI36_9PEZI</name>
<organism evidence="1 2">
    <name type="scientific">Canariomyces notabilis</name>
    <dbReference type="NCBI Taxonomy" id="2074819"/>
    <lineage>
        <taxon>Eukaryota</taxon>
        <taxon>Fungi</taxon>
        <taxon>Dikarya</taxon>
        <taxon>Ascomycota</taxon>
        <taxon>Pezizomycotina</taxon>
        <taxon>Sordariomycetes</taxon>
        <taxon>Sordariomycetidae</taxon>
        <taxon>Sordariales</taxon>
        <taxon>Chaetomiaceae</taxon>
        <taxon>Canariomyces</taxon>
    </lineage>
</organism>
<gene>
    <name evidence="1" type="ORF">N656DRAFT_195209</name>
</gene>
<dbReference type="AlphaFoldDB" id="A0AAN6QI36"/>
<accession>A0AAN6QI36</accession>
<evidence type="ECO:0000313" key="2">
    <source>
        <dbReference type="Proteomes" id="UP001302812"/>
    </source>
</evidence>
<protein>
    <submittedName>
        <fullName evidence="1">Uncharacterized protein</fullName>
    </submittedName>
</protein>
<dbReference type="Proteomes" id="UP001302812">
    <property type="component" value="Unassembled WGS sequence"/>
</dbReference>
<sequence>MWTNFCSTTASIVTTVGNLPLCWGWHLSRVTKYAGSKHPLGWARLAAIQDQFNNMDMSRDFSYVWKRWELYNGGRLAFLQQELYNYEKERTDHLRCLTKNQKRPPGHPPIMEDYYDILMNDLASVLQAHTSIRAQSREMRQLYPVPREQYRDLLEHMAEHGMLEREGYLYFDSPDEFSSVFPLPPLWVIRFLYSPFGKWVIVSDATAVSPSRSGN</sequence>
<comment type="caution">
    <text evidence="1">The sequence shown here is derived from an EMBL/GenBank/DDBJ whole genome shotgun (WGS) entry which is preliminary data.</text>
</comment>
<keyword evidence="2" id="KW-1185">Reference proteome</keyword>
<reference evidence="1" key="1">
    <citation type="journal article" date="2023" name="Mol. Phylogenet. Evol.">
        <title>Genome-scale phylogeny and comparative genomics of the fungal order Sordariales.</title>
        <authorList>
            <person name="Hensen N."/>
            <person name="Bonometti L."/>
            <person name="Westerberg I."/>
            <person name="Brannstrom I.O."/>
            <person name="Guillou S."/>
            <person name="Cros-Aarteil S."/>
            <person name="Calhoun S."/>
            <person name="Haridas S."/>
            <person name="Kuo A."/>
            <person name="Mondo S."/>
            <person name="Pangilinan J."/>
            <person name="Riley R."/>
            <person name="LaButti K."/>
            <person name="Andreopoulos B."/>
            <person name="Lipzen A."/>
            <person name="Chen C."/>
            <person name="Yan M."/>
            <person name="Daum C."/>
            <person name="Ng V."/>
            <person name="Clum A."/>
            <person name="Steindorff A."/>
            <person name="Ohm R.A."/>
            <person name="Martin F."/>
            <person name="Silar P."/>
            <person name="Natvig D.O."/>
            <person name="Lalanne C."/>
            <person name="Gautier V."/>
            <person name="Ament-Velasquez S.L."/>
            <person name="Kruys A."/>
            <person name="Hutchinson M.I."/>
            <person name="Powell A.J."/>
            <person name="Barry K."/>
            <person name="Miller A.N."/>
            <person name="Grigoriev I.V."/>
            <person name="Debuchy R."/>
            <person name="Gladieux P."/>
            <person name="Hiltunen Thoren M."/>
            <person name="Johannesson H."/>
        </authorList>
    </citation>
    <scope>NUCLEOTIDE SEQUENCE</scope>
    <source>
        <strain evidence="1">CBS 508.74</strain>
    </source>
</reference>
<reference evidence="1" key="2">
    <citation type="submission" date="2023-05" db="EMBL/GenBank/DDBJ databases">
        <authorList>
            <consortium name="Lawrence Berkeley National Laboratory"/>
            <person name="Steindorff A."/>
            <person name="Hensen N."/>
            <person name="Bonometti L."/>
            <person name="Westerberg I."/>
            <person name="Brannstrom I.O."/>
            <person name="Guillou S."/>
            <person name="Cros-Aarteil S."/>
            <person name="Calhoun S."/>
            <person name="Haridas S."/>
            <person name="Kuo A."/>
            <person name="Mondo S."/>
            <person name="Pangilinan J."/>
            <person name="Riley R."/>
            <person name="Labutti K."/>
            <person name="Andreopoulos B."/>
            <person name="Lipzen A."/>
            <person name="Chen C."/>
            <person name="Yanf M."/>
            <person name="Daum C."/>
            <person name="Ng V."/>
            <person name="Clum A."/>
            <person name="Ohm R."/>
            <person name="Martin F."/>
            <person name="Silar P."/>
            <person name="Natvig D."/>
            <person name="Lalanne C."/>
            <person name="Gautier V."/>
            <person name="Ament-Velasquez S.L."/>
            <person name="Kruys A."/>
            <person name="Hutchinson M.I."/>
            <person name="Powell A.J."/>
            <person name="Barry K."/>
            <person name="Miller A.N."/>
            <person name="Grigoriev I.V."/>
            <person name="Debuchy R."/>
            <person name="Gladieux P."/>
            <person name="Thoren M.H."/>
            <person name="Johannesson H."/>
        </authorList>
    </citation>
    <scope>NUCLEOTIDE SEQUENCE</scope>
    <source>
        <strain evidence="1">CBS 508.74</strain>
    </source>
</reference>
<dbReference type="GeneID" id="89932967"/>
<dbReference type="EMBL" id="MU853349">
    <property type="protein sequence ID" value="KAK4110663.1"/>
    <property type="molecule type" value="Genomic_DNA"/>
</dbReference>
<proteinExistence type="predicted"/>
<evidence type="ECO:0000313" key="1">
    <source>
        <dbReference type="EMBL" id="KAK4110663.1"/>
    </source>
</evidence>
<dbReference type="RefSeq" id="XP_064668233.1">
    <property type="nucleotide sequence ID" value="XM_064808844.1"/>
</dbReference>